<feature type="chain" id="PRO_5003508823" evidence="2">
    <location>
        <begin position="26"/>
        <end position="89"/>
    </location>
</feature>
<reference evidence="3" key="2">
    <citation type="submission" date="2011-11" db="EMBL/GenBank/DDBJ databases">
        <authorList>
            <person name="Barker E."/>
        </authorList>
    </citation>
    <scope>NUCLEOTIDE SEQUENCE</scope>
    <source>
        <strain evidence="3">Birmingham 1</strain>
    </source>
</reference>
<dbReference type="AlphaFoldDB" id="G8C3K6"/>
<dbReference type="EMBL" id="HE613254">
    <property type="protein sequence ID" value="CCE66904.1"/>
    <property type="molecule type" value="Genomic_DNA"/>
</dbReference>
<evidence type="ECO:0000256" key="1">
    <source>
        <dbReference type="SAM" id="MobiDB-lite"/>
    </source>
</evidence>
<gene>
    <name evidence="3" type="ORF">MHM_03860</name>
</gene>
<dbReference type="HOGENOM" id="CLU_2449142_0_0_14"/>
<protein>
    <submittedName>
        <fullName evidence="3">Uncharacterized protein</fullName>
    </submittedName>
</protein>
<sequence length="89" mass="9379">MIQLSLKWLLPKLLFLKALAGAATAVVHLAQKLYETKQVISPSSPKAPAVSSGAPSEGKATDNGKNSVDLSDIKLEEMGPTPDEDGLSY</sequence>
<organism evidence="3">
    <name type="scientific">Candidatus Mycoplasma haematominutum 'Birmingham 1'</name>
    <dbReference type="NCBI Taxonomy" id="1116213"/>
    <lineage>
        <taxon>Bacteria</taxon>
        <taxon>Bacillati</taxon>
        <taxon>Mycoplasmatota</taxon>
        <taxon>Mollicutes</taxon>
        <taxon>Mycoplasmataceae</taxon>
        <taxon>Mycoplasma</taxon>
    </lineage>
</organism>
<accession>G8C3K6</accession>
<dbReference type="PATRIC" id="fig|1116213.3.peg.416"/>
<dbReference type="KEGG" id="mhb:MHM_03860"/>
<feature type="region of interest" description="Disordered" evidence="1">
    <location>
        <begin position="40"/>
        <end position="89"/>
    </location>
</feature>
<name>G8C3K6_9MOLU</name>
<keyword evidence="2" id="KW-0732">Signal</keyword>
<evidence type="ECO:0000313" key="3">
    <source>
        <dbReference type="EMBL" id="CCE66904.1"/>
    </source>
</evidence>
<feature type="signal peptide" evidence="2">
    <location>
        <begin position="1"/>
        <end position="25"/>
    </location>
</feature>
<proteinExistence type="predicted"/>
<evidence type="ECO:0000256" key="2">
    <source>
        <dbReference type="SAM" id="SignalP"/>
    </source>
</evidence>
<reference evidence="3" key="1">
    <citation type="submission" date="2011-11" db="EMBL/GenBank/DDBJ databases">
        <title>Complete genome sequence of Candidatus Mycoplasma haemominutum.</title>
        <authorList>
            <person name="Barker E.N."/>
            <person name="Darby A.C."/>
            <person name="Helps C.R."/>
            <person name="Peters I.R."/>
            <person name="Hughes M.A."/>
            <person name="Radford A.D."/>
            <person name="Novacco M."/>
            <person name="Boretti F."/>
            <person name="Hofmann-Lehmann R."/>
            <person name="Tasker S."/>
        </authorList>
    </citation>
    <scope>NUCLEOTIDE SEQUENCE</scope>
    <source>
        <strain evidence="3">Birmingham 1</strain>
    </source>
</reference>
<feature type="compositionally biased region" description="Low complexity" evidence="1">
    <location>
        <begin position="41"/>
        <end position="56"/>
    </location>
</feature>